<dbReference type="SUPFAM" id="SSF103190">
    <property type="entry name" value="Sensory domain-like"/>
    <property type="match status" value="1"/>
</dbReference>
<gene>
    <name evidence="16" type="ORF">HNP73_003258</name>
</gene>
<keyword evidence="12" id="KW-0902">Two-component regulatory system</keyword>
<dbReference type="InterPro" id="IPR003594">
    <property type="entry name" value="HATPase_dom"/>
</dbReference>
<evidence type="ECO:0000256" key="7">
    <source>
        <dbReference type="ARBA" id="ARBA00022692"/>
    </source>
</evidence>
<keyword evidence="4" id="KW-1003">Cell membrane</keyword>
<evidence type="ECO:0000256" key="4">
    <source>
        <dbReference type="ARBA" id="ARBA00022475"/>
    </source>
</evidence>
<sequence>MASEAATKRAWSRRPVILTLGLTVLIGLSLLAAQVARSRAAADFVQRAEAALPLADAALSAVIEKQRLIPLVLARDPEVTALLLAPSLAAEERLDAKLADIAADAGSAVLYVVNKDGMAIAASNADRPESFVGSSYGFREYFIGAMERGTAMQYALGTVSRRPGLYLTRRVDGPDGPLGVVVVKVEFDELEARWRSGGFVVVTSDAAGTVIATTEPEWRFGKVPGADDTAQPAIPVVVEADGLYLLSRTATDGRAARYAGAGSPVGSAAPDWHLSIYVPVDTALGRAARNAALMTLLAGLLACAGLVWLQRRRRFARALAVMNLELERRVAEEVAEREAAETRVRRVREELAQANRLSILGQITAGVAHEINQPVAAIRTYAENGQQLLDAGDAGEARDNLGAIVRVTERIGGITRMLRGFARRGTAPIGAVAVDEAIDGALALLAGRIRDAGVRIDRPPPRPGLTVLAGQIRLEQILVNLLSNALDALRGRPDPGIVLSIDATPERVTIRVADNGPGLDPRMRESLFMPFSTTKETGLGLGLVISGDLAREFGGSLALEPGDGPGATFVLELQRASADARGAAA</sequence>
<evidence type="ECO:0000256" key="2">
    <source>
        <dbReference type="ARBA" id="ARBA00004651"/>
    </source>
</evidence>
<evidence type="ECO:0000256" key="1">
    <source>
        <dbReference type="ARBA" id="ARBA00000085"/>
    </source>
</evidence>
<feature type="coiled-coil region" evidence="13">
    <location>
        <begin position="321"/>
        <end position="357"/>
    </location>
</feature>
<evidence type="ECO:0000256" key="3">
    <source>
        <dbReference type="ARBA" id="ARBA00012438"/>
    </source>
</evidence>
<keyword evidence="11 14" id="KW-1133">Transmembrane helix</keyword>
<proteinExistence type="predicted"/>
<dbReference type="RefSeq" id="WP_184151900.1">
    <property type="nucleotide sequence ID" value="NZ_JACHFM010000003.1"/>
</dbReference>
<dbReference type="EMBL" id="JACHFM010000003">
    <property type="protein sequence ID" value="MBB5223311.1"/>
    <property type="molecule type" value="Genomic_DNA"/>
</dbReference>
<evidence type="ECO:0000256" key="6">
    <source>
        <dbReference type="ARBA" id="ARBA00022679"/>
    </source>
</evidence>
<evidence type="ECO:0000313" key="17">
    <source>
        <dbReference type="Proteomes" id="UP000549457"/>
    </source>
</evidence>
<dbReference type="Proteomes" id="UP000549457">
    <property type="component" value="Unassembled WGS sequence"/>
</dbReference>
<evidence type="ECO:0000313" key="16">
    <source>
        <dbReference type="EMBL" id="MBB5223311.1"/>
    </source>
</evidence>
<feature type="transmembrane region" description="Helical" evidence="14">
    <location>
        <begin position="291"/>
        <end position="309"/>
    </location>
</feature>
<dbReference type="PRINTS" id="PR00344">
    <property type="entry name" value="BCTRLSENSOR"/>
</dbReference>
<dbReference type="EC" id="2.7.13.3" evidence="3"/>
<keyword evidence="8" id="KW-0547">Nucleotide-binding</keyword>
<dbReference type="AlphaFoldDB" id="A0A840SVY2"/>
<dbReference type="Pfam" id="PF00512">
    <property type="entry name" value="HisKA"/>
    <property type="match status" value="1"/>
</dbReference>
<dbReference type="InterPro" id="IPR004358">
    <property type="entry name" value="Sig_transdc_His_kin-like_C"/>
</dbReference>
<evidence type="ECO:0000256" key="12">
    <source>
        <dbReference type="ARBA" id="ARBA00023012"/>
    </source>
</evidence>
<keyword evidence="7 14" id="KW-0812">Transmembrane</keyword>
<keyword evidence="10" id="KW-0067">ATP-binding</keyword>
<evidence type="ECO:0000259" key="15">
    <source>
        <dbReference type="PROSITE" id="PS50109"/>
    </source>
</evidence>
<comment type="subcellular location">
    <subcellularLocation>
        <location evidence="2">Cell membrane</location>
        <topology evidence="2">Multi-pass membrane protein</topology>
    </subcellularLocation>
</comment>
<dbReference type="PANTHER" id="PTHR43065">
    <property type="entry name" value="SENSOR HISTIDINE KINASE"/>
    <property type="match status" value="1"/>
</dbReference>
<dbReference type="InterPro" id="IPR017055">
    <property type="entry name" value="Sig_transdc_His_kinase_DctB"/>
</dbReference>
<evidence type="ECO:0000256" key="9">
    <source>
        <dbReference type="ARBA" id="ARBA00022777"/>
    </source>
</evidence>
<keyword evidence="17" id="KW-1185">Reference proteome</keyword>
<evidence type="ECO:0000256" key="10">
    <source>
        <dbReference type="ARBA" id="ARBA00022840"/>
    </source>
</evidence>
<keyword evidence="13" id="KW-0175">Coiled coil</keyword>
<feature type="domain" description="Histidine kinase" evidence="15">
    <location>
        <begin position="366"/>
        <end position="577"/>
    </location>
</feature>
<dbReference type="GO" id="GO:0000155">
    <property type="term" value="F:phosphorelay sensor kinase activity"/>
    <property type="evidence" value="ECO:0007669"/>
    <property type="project" value="InterPro"/>
</dbReference>
<keyword evidence="14" id="KW-0472">Membrane</keyword>
<dbReference type="Gene3D" id="3.30.565.10">
    <property type="entry name" value="Histidine kinase-like ATPase, C-terminal domain"/>
    <property type="match status" value="1"/>
</dbReference>
<dbReference type="CDD" id="cd00082">
    <property type="entry name" value="HisKA"/>
    <property type="match status" value="1"/>
</dbReference>
<evidence type="ECO:0000256" key="13">
    <source>
        <dbReference type="SAM" id="Coils"/>
    </source>
</evidence>
<dbReference type="PANTHER" id="PTHR43065:SF46">
    <property type="entry name" value="C4-DICARBOXYLATE TRANSPORT SENSOR PROTEIN DCTB"/>
    <property type="match status" value="1"/>
</dbReference>
<evidence type="ECO:0000256" key="14">
    <source>
        <dbReference type="SAM" id="Phobius"/>
    </source>
</evidence>
<dbReference type="InterPro" id="IPR036097">
    <property type="entry name" value="HisK_dim/P_sf"/>
</dbReference>
<accession>A0A840SVY2</accession>
<protein>
    <recommendedName>
        <fullName evidence="3">histidine kinase</fullName>
        <ecNumber evidence="3">2.7.13.3</ecNumber>
    </recommendedName>
</protein>
<dbReference type="GO" id="GO:0005524">
    <property type="term" value="F:ATP binding"/>
    <property type="evidence" value="ECO:0007669"/>
    <property type="project" value="UniProtKB-KW"/>
</dbReference>
<evidence type="ECO:0000256" key="11">
    <source>
        <dbReference type="ARBA" id="ARBA00022989"/>
    </source>
</evidence>
<dbReference type="GO" id="GO:0005886">
    <property type="term" value="C:plasma membrane"/>
    <property type="evidence" value="ECO:0007669"/>
    <property type="project" value="UniProtKB-SubCell"/>
</dbReference>
<dbReference type="PROSITE" id="PS50109">
    <property type="entry name" value="HIS_KIN"/>
    <property type="match status" value="1"/>
</dbReference>
<dbReference type="PIRSF" id="PIRSF036431">
    <property type="entry name" value="STHK_DctB"/>
    <property type="match status" value="1"/>
</dbReference>
<dbReference type="InterPro" id="IPR003661">
    <property type="entry name" value="HisK_dim/P_dom"/>
</dbReference>
<dbReference type="Pfam" id="PF02518">
    <property type="entry name" value="HATPase_c"/>
    <property type="match status" value="1"/>
</dbReference>
<dbReference type="InterPro" id="IPR029151">
    <property type="entry name" value="Sensor-like_sf"/>
</dbReference>
<keyword evidence="5" id="KW-0597">Phosphoprotein</keyword>
<evidence type="ECO:0000256" key="8">
    <source>
        <dbReference type="ARBA" id="ARBA00022741"/>
    </source>
</evidence>
<dbReference type="SMART" id="SM00388">
    <property type="entry name" value="HisKA"/>
    <property type="match status" value="1"/>
</dbReference>
<keyword evidence="6 16" id="KW-0808">Transferase</keyword>
<dbReference type="Gene3D" id="6.10.250.3020">
    <property type="match status" value="1"/>
</dbReference>
<dbReference type="Gene3D" id="1.10.287.130">
    <property type="match status" value="1"/>
</dbReference>
<dbReference type="Gene3D" id="3.30.450.20">
    <property type="entry name" value="PAS domain"/>
    <property type="match status" value="2"/>
</dbReference>
<dbReference type="SMART" id="SM00387">
    <property type="entry name" value="HATPase_c"/>
    <property type="match status" value="1"/>
</dbReference>
<name>A0A840SVY2_9RHOB</name>
<dbReference type="InterPro" id="IPR005467">
    <property type="entry name" value="His_kinase_dom"/>
</dbReference>
<keyword evidence="9 16" id="KW-0418">Kinase</keyword>
<comment type="catalytic activity">
    <reaction evidence="1">
        <text>ATP + protein L-histidine = ADP + protein N-phospho-L-histidine.</text>
        <dbReference type="EC" id="2.7.13.3"/>
    </reaction>
</comment>
<comment type="caution">
    <text evidence="16">The sequence shown here is derived from an EMBL/GenBank/DDBJ whole genome shotgun (WGS) entry which is preliminary data.</text>
</comment>
<reference evidence="16 17" key="1">
    <citation type="submission" date="2020-08" db="EMBL/GenBank/DDBJ databases">
        <title>Genomic Encyclopedia of Type Strains, Phase IV (KMG-IV): sequencing the most valuable type-strain genomes for metagenomic binning, comparative biology and taxonomic classification.</title>
        <authorList>
            <person name="Goeker M."/>
        </authorList>
    </citation>
    <scope>NUCLEOTIDE SEQUENCE [LARGE SCALE GENOMIC DNA]</scope>
    <source>
        <strain evidence="16 17">DSM 101730</strain>
    </source>
</reference>
<dbReference type="SUPFAM" id="SSF47384">
    <property type="entry name" value="Homodimeric domain of signal transducing histidine kinase"/>
    <property type="match status" value="1"/>
</dbReference>
<dbReference type="SUPFAM" id="SSF55874">
    <property type="entry name" value="ATPase domain of HSP90 chaperone/DNA topoisomerase II/histidine kinase"/>
    <property type="match status" value="1"/>
</dbReference>
<dbReference type="InterPro" id="IPR036890">
    <property type="entry name" value="HATPase_C_sf"/>
</dbReference>
<organism evidence="16 17">
    <name type="scientific">Amaricoccus macauensis</name>
    <dbReference type="NCBI Taxonomy" id="57001"/>
    <lineage>
        <taxon>Bacteria</taxon>
        <taxon>Pseudomonadati</taxon>
        <taxon>Pseudomonadota</taxon>
        <taxon>Alphaproteobacteria</taxon>
        <taxon>Rhodobacterales</taxon>
        <taxon>Paracoccaceae</taxon>
        <taxon>Amaricoccus</taxon>
    </lineage>
</organism>
<evidence type="ECO:0000256" key="5">
    <source>
        <dbReference type="ARBA" id="ARBA00022553"/>
    </source>
</evidence>